<reference evidence="2" key="1">
    <citation type="journal article" date="2022" name="ISME J.">
        <title>Genetic and phylogenetic analysis of dissimilatory iodate-reducing bacteria identifies potential niches across the world's oceans.</title>
        <authorList>
            <person name="Reyes-Umana V."/>
            <person name="Henning Z."/>
            <person name="Lee K."/>
            <person name="Barnum T.P."/>
            <person name="Coates J.D."/>
        </authorList>
    </citation>
    <scope>NUCLEOTIDE SEQUENCE [LARGE SCALE GENOMIC DNA]</scope>
    <source>
        <strain evidence="2">IR12</strain>
    </source>
</reference>
<evidence type="ECO:0000313" key="1">
    <source>
        <dbReference type="EMBL" id="MBT0963860.1"/>
    </source>
</evidence>
<name>A0A944DCT1_DENI1</name>
<dbReference type="RefSeq" id="WP_214363787.1">
    <property type="nucleotide sequence ID" value="NZ_JAEKFT010000040.1"/>
</dbReference>
<dbReference type="InterPro" id="IPR014347">
    <property type="entry name" value="Tautomerase/MIF_sf"/>
</dbReference>
<dbReference type="Gene3D" id="3.30.429.10">
    <property type="entry name" value="Macrophage Migration Inhibitory Factor"/>
    <property type="match status" value="1"/>
</dbReference>
<protein>
    <submittedName>
        <fullName evidence="1">Tautomerase family protein</fullName>
    </submittedName>
</protein>
<dbReference type="AlphaFoldDB" id="A0A944DCT1"/>
<dbReference type="Proteomes" id="UP000694660">
    <property type="component" value="Unassembled WGS sequence"/>
</dbReference>
<evidence type="ECO:0000313" key="2">
    <source>
        <dbReference type="Proteomes" id="UP000694660"/>
    </source>
</evidence>
<dbReference type="EMBL" id="JAEKFT010000040">
    <property type="protein sequence ID" value="MBT0963860.1"/>
    <property type="molecule type" value="Genomic_DNA"/>
</dbReference>
<dbReference type="Pfam" id="PF14552">
    <property type="entry name" value="Tautomerase_2"/>
    <property type="match status" value="1"/>
</dbReference>
<dbReference type="PANTHER" id="PTHR38460">
    <property type="entry name" value="TAUTOMERASE YOLI-RELATED"/>
    <property type="match status" value="1"/>
</dbReference>
<gene>
    <name evidence="1" type="ORF">I8J34_21995</name>
</gene>
<dbReference type="InterPro" id="IPR037479">
    <property type="entry name" value="Tauto_MSAD"/>
</dbReference>
<sequence length="132" mass="14496">MPLVRINLSEATSPQVAQILSDVVHQALVDTFNVPPDDRFQIIDRHAAGDIVCAEEYLGIRHSARVVFVQIVCAPGRTVDMKQALYARIAAQVEARTDISARDVIIHLVESARENWSFGNGVAQYVPASASR</sequence>
<dbReference type="PANTHER" id="PTHR38460:SF1">
    <property type="entry name" value="TAUTOMERASE YOLI-RELATED"/>
    <property type="match status" value="1"/>
</dbReference>
<accession>A0A944DCT1</accession>
<organism evidence="1 2">
    <name type="scientific">Denitromonas iodatirespirans</name>
    <dbReference type="NCBI Taxonomy" id="2795389"/>
    <lineage>
        <taxon>Bacteria</taxon>
        <taxon>Pseudomonadati</taxon>
        <taxon>Pseudomonadota</taxon>
        <taxon>Betaproteobacteria</taxon>
        <taxon>Rhodocyclales</taxon>
        <taxon>Zoogloeaceae</taxon>
        <taxon>Denitromonas</taxon>
    </lineage>
</organism>
<keyword evidence="2" id="KW-1185">Reference proteome</keyword>
<comment type="caution">
    <text evidence="1">The sequence shown here is derived from an EMBL/GenBank/DDBJ whole genome shotgun (WGS) entry which is preliminary data.</text>
</comment>
<dbReference type="SUPFAM" id="SSF55331">
    <property type="entry name" value="Tautomerase/MIF"/>
    <property type="match status" value="1"/>
</dbReference>
<proteinExistence type="predicted"/>